<name>A0A7J8G093_MOLMO</name>
<protein>
    <recommendedName>
        <fullName evidence="2">Glutaredoxin domain-containing protein</fullName>
    </recommendedName>
</protein>
<sequence length="185" mass="19311">MGCGKSSEVRAAAQPEPEAKGQRGPGGGSSAKDHLSRQTLPGNAATGVSGPTGPTGTAITDPRARLQDYIDSHPVVIFSKSTCKRCAEVKKLFKSMCVPYFLLQLDQAEDGPGLEGALAELTAETDVPVVFVKRRKLGGHGPTLKPRVNSWVEGKEIFPLAGGRHGGTPASAPSPGKMPGGWLRD</sequence>
<evidence type="ECO:0000313" key="4">
    <source>
        <dbReference type="Proteomes" id="UP000550707"/>
    </source>
</evidence>
<dbReference type="GO" id="GO:0034599">
    <property type="term" value="P:cellular response to oxidative stress"/>
    <property type="evidence" value="ECO:0007669"/>
    <property type="project" value="TreeGrafter"/>
</dbReference>
<dbReference type="Pfam" id="PF00462">
    <property type="entry name" value="Glutaredoxin"/>
    <property type="match status" value="1"/>
</dbReference>
<dbReference type="SUPFAM" id="SSF52833">
    <property type="entry name" value="Thioredoxin-like"/>
    <property type="match status" value="1"/>
</dbReference>
<dbReference type="PROSITE" id="PS51354">
    <property type="entry name" value="GLUTAREDOXIN_2"/>
    <property type="match status" value="1"/>
</dbReference>
<dbReference type="GO" id="GO:0005737">
    <property type="term" value="C:cytoplasm"/>
    <property type="evidence" value="ECO:0007669"/>
    <property type="project" value="TreeGrafter"/>
</dbReference>
<gene>
    <name evidence="3" type="ORF">HJG59_008169</name>
</gene>
<dbReference type="EMBL" id="JACASF010000010">
    <property type="protein sequence ID" value="KAF6452822.1"/>
    <property type="molecule type" value="Genomic_DNA"/>
</dbReference>
<dbReference type="PANTHER" id="PTHR45694:SF18">
    <property type="entry name" value="GLUTAREDOXIN-1-RELATED"/>
    <property type="match status" value="1"/>
</dbReference>
<dbReference type="Gene3D" id="3.40.30.10">
    <property type="entry name" value="Glutaredoxin"/>
    <property type="match status" value="1"/>
</dbReference>
<feature type="compositionally biased region" description="Low complexity" evidence="1">
    <location>
        <begin position="44"/>
        <end position="58"/>
    </location>
</feature>
<comment type="caution">
    <text evidence="3">The sequence shown here is derived from an EMBL/GenBank/DDBJ whole genome shotgun (WGS) entry which is preliminary data.</text>
</comment>
<evidence type="ECO:0000313" key="3">
    <source>
        <dbReference type="EMBL" id="KAF6452822.1"/>
    </source>
</evidence>
<dbReference type="Proteomes" id="UP000550707">
    <property type="component" value="Unassembled WGS sequence"/>
</dbReference>
<evidence type="ECO:0000259" key="2">
    <source>
        <dbReference type="Pfam" id="PF00462"/>
    </source>
</evidence>
<reference evidence="3 4" key="1">
    <citation type="journal article" date="2020" name="Nature">
        <title>Six reference-quality genomes reveal evolution of bat adaptations.</title>
        <authorList>
            <person name="Jebb D."/>
            <person name="Huang Z."/>
            <person name="Pippel M."/>
            <person name="Hughes G.M."/>
            <person name="Lavrichenko K."/>
            <person name="Devanna P."/>
            <person name="Winkler S."/>
            <person name="Jermiin L.S."/>
            <person name="Skirmuntt E.C."/>
            <person name="Katzourakis A."/>
            <person name="Burkitt-Gray L."/>
            <person name="Ray D.A."/>
            <person name="Sullivan K.A.M."/>
            <person name="Roscito J.G."/>
            <person name="Kirilenko B.M."/>
            <person name="Davalos L.M."/>
            <person name="Corthals A.P."/>
            <person name="Power M.L."/>
            <person name="Jones G."/>
            <person name="Ransome R.D."/>
            <person name="Dechmann D.K.N."/>
            <person name="Locatelli A.G."/>
            <person name="Puechmaille S.J."/>
            <person name="Fedrigo O."/>
            <person name="Jarvis E.D."/>
            <person name="Hiller M."/>
            <person name="Vernes S.C."/>
            <person name="Myers E.W."/>
            <person name="Teeling E.C."/>
        </authorList>
    </citation>
    <scope>NUCLEOTIDE SEQUENCE [LARGE SCALE GENOMIC DNA]</scope>
    <source>
        <strain evidence="3">MMolMol1</strain>
        <tissue evidence="3">Muscle</tissue>
    </source>
</reference>
<dbReference type="CDD" id="cd03419">
    <property type="entry name" value="GRX_GRXh_1_2_like"/>
    <property type="match status" value="1"/>
</dbReference>
<dbReference type="InParanoid" id="A0A7J8G093"/>
<feature type="domain" description="Glutaredoxin" evidence="2">
    <location>
        <begin position="75"/>
        <end position="134"/>
    </location>
</feature>
<dbReference type="InterPro" id="IPR002109">
    <property type="entry name" value="Glutaredoxin"/>
</dbReference>
<feature type="region of interest" description="Disordered" evidence="1">
    <location>
        <begin position="162"/>
        <end position="185"/>
    </location>
</feature>
<dbReference type="PANTHER" id="PTHR45694">
    <property type="entry name" value="GLUTAREDOXIN 2"/>
    <property type="match status" value="1"/>
</dbReference>
<proteinExistence type="predicted"/>
<dbReference type="AlphaFoldDB" id="A0A7J8G093"/>
<keyword evidence="4" id="KW-1185">Reference proteome</keyword>
<feature type="region of interest" description="Disordered" evidence="1">
    <location>
        <begin position="1"/>
        <end position="60"/>
    </location>
</feature>
<organism evidence="3 4">
    <name type="scientific">Molossus molossus</name>
    <name type="common">Pallas' mastiff bat</name>
    <name type="synonym">Vespertilio molossus</name>
    <dbReference type="NCBI Taxonomy" id="27622"/>
    <lineage>
        <taxon>Eukaryota</taxon>
        <taxon>Metazoa</taxon>
        <taxon>Chordata</taxon>
        <taxon>Craniata</taxon>
        <taxon>Vertebrata</taxon>
        <taxon>Euteleostomi</taxon>
        <taxon>Mammalia</taxon>
        <taxon>Eutheria</taxon>
        <taxon>Laurasiatheria</taxon>
        <taxon>Chiroptera</taxon>
        <taxon>Yangochiroptera</taxon>
        <taxon>Molossidae</taxon>
        <taxon>Molossus</taxon>
    </lineage>
</organism>
<evidence type="ECO:0000256" key="1">
    <source>
        <dbReference type="SAM" id="MobiDB-lite"/>
    </source>
</evidence>
<dbReference type="InterPro" id="IPR036249">
    <property type="entry name" value="Thioredoxin-like_sf"/>
</dbReference>
<dbReference type="GO" id="GO:0015038">
    <property type="term" value="F:glutathione disulfide oxidoreductase activity"/>
    <property type="evidence" value="ECO:0007669"/>
    <property type="project" value="TreeGrafter"/>
</dbReference>
<accession>A0A7J8G093</accession>